<evidence type="ECO:0000256" key="2">
    <source>
        <dbReference type="ARBA" id="ARBA00014223"/>
    </source>
</evidence>
<dbReference type="PANTHER" id="PTHR46545:SF1">
    <property type="entry name" value="LEUCINE-RICH REPEAT-CONTAINING PROTEIN 51"/>
    <property type="match status" value="1"/>
</dbReference>
<evidence type="ECO:0000256" key="3">
    <source>
        <dbReference type="ARBA" id="ARBA00022490"/>
    </source>
</evidence>
<comment type="subcellular location">
    <subcellularLocation>
        <location evidence="1">Cytoplasm</location>
    </subcellularLocation>
</comment>
<dbReference type="PROSITE" id="PS51450">
    <property type="entry name" value="LRR"/>
    <property type="match status" value="1"/>
</dbReference>
<dbReference type="Pfam" id="PF14580">
    <property type="entry name" value="LRR_9"/>
    <property type="match status" value="1"/>
</dbReference>
<proteinExistence type="predicted"/>
<dbReference type="Gene3D" id="3.80.10.10">
    <property type="entry name" value="Ribonuclease Inhibitor"/>
    <property type="match status" value="1"/>
</dbReference>
<dbReference type="InterPro" id="IPR001611">
    <property type="entry name" value="Leu-rich_rpt"/>
</dbReference>
<comment type="caution">
    <text evidence="6">The sequence shown here is derived from an EMBL/GenBank/DDBJ whole genome shotgun (WGS) entry which is preliminary data.</text>
</comment>
<dbReference type="STRING" id="307972.A0A2G8KPD8"/>
<name>A0A2G8KPD8_STIJA</name>
<dbReference type="AlphaFoldDB" id="A0A2G8KPD8"/>
<protein>
    <recommendedName>
        <fullName evidence="2">Leucine-rich repeat-containing protein 51</fullName>
    </recommendedName>
</protein>
<dbReference type="Proteomes" id="UP000230750">
    <property type="component" value="Unassembled WGS sequence"/>
</dbReference>
<keyword evidence="7" id="KW-1185">Reference proteome</keyword>
<evidence type="ECO:0000256" key="4">
    <source>
        <dbReference type="ARBA" id="ARBA00022614"/>
    </source>
</evidence>
<accession>A0A2G8KPD8</accession>
<organism evidence="6 7">
    <name type="scientific">Stichopus japonicus</name>
    <name type="common">Sea cucumber</name>
    <dbReference type="NCBI Taxonomy" id="307972"/>
    <lineage>
        <taxon>Eukaryota</taxon>
        <taxon>Metazoa</taxon>
        <taxon>Echinodermata</taxon>
        <taxon>Eleutherozoa</taxon>
        <taxon>Echinozoa</taxon>
        <taxon>Holothuroidea</taxon>
        <taxon>Aspidochirotacea</taxon>
        <taxon>Aspidochirotida</taxon>
        <taxon>Stichopodidae</taxon>
        <taxon>Apostichopus</taxon>
    </lineage>
</organism>
<evidence type="ECO:0000313" key="6">
    <source>
        <dbReference type="EMBL" id="PIK49871.1"/>
    </source>
</evidence>
<dbReference type="GO" id="GO:0005737">
    <property type="term" value="C:cytoplasm"/>
    <property type="evidence" value="ECO:0007669"/>
    <property type="project" value="UniProtKB-SubCell"/>
</dbReference>
<dbReference type="InterPro" id="IPR032675">
    <property type="entry name" value="LRR_dom_sf"/>
</dbReference>
<evidence type="ECO:0000256" key="1">
    <source>
        <dbReference type="ARBA" id="ARBA00004496"/>
    </source>
</evidence>
<reference evidence="6 7" key="1">
    <citation type="journal article" date="2017" name="PLoS Biol.">
        <title>The sea cucumber genome provides insights into morphological evolution and visceral regeneration.</title>
        <authorList>
            <person name="Zhang X."/>
            <person name="Sun L."/>
            <person name="Yuan J."/>
            <person name="Sun Y."/>
            <person name="Gao Y."/>
            <person name="Zhang L."/>
            <person name="Li S."/>
            <person name="Dai H."/>
            <person name="Hamel J.F."/>
            <person name="Liu C."/>
            <person name="Yu Y."/>
            <person name="Liu S."/>
            <person name="Lin W."/>
            <person name="Guo K."/>
            <person name="Jin S."/>
            <person name="Xu P."/>
            <person name="Storey K.B."/>
            <person name="Huan P."/>
            <person name="Zhang T."/>
            <person name="Zhou Y."/>
            <person name="Zhang J."/>
            <person name="Lin C."/>
            <person name="Li X."/>
            <person name="Xing L."/>
            <person name="Huo D."/>
            <person name="Sun M."/>
            <person name="Wang L."/>
            <person name="Mercier A."/>
            <person name="Li F."/>
            <person name="Yang H."/>
            <person name="Xiang J."/>
        </authorList>
    </citation>
    <scope>NUCLEOTIDE SEQUENCE [LARGE SCALE GENOMIC DNA]</scope>
    <source>
        <strain evidence="6">Shaxun</strain>
        <tissue evidence="6">Muscle</tissue>
    </source>
</reference>
<keyword evidence="4" id="KW-0433">Leucine-rich repeat</keyword>
<dbReference type="SUPFAM" id="SSF52058">
    <property type="entry name" value="L domain-like"/>
    <property type="match status" value="1"/>
</dbReference>
<keyword evidence="5" id="KW-0677">Repeat</keyword>
<dbReference type="PANTHER" id="PTHR46545">
    <property type="entry name" value="LEUCINE-RICH REPEAT-CONTAINING PROTEIN 51"/>
    <property type="match status" value="1"/>
</dbReference>
<keyword evidence="3" id="KW-0963">Cytoplasm</keyword>
<gene>
    <name evidence="6" type="ORF">BSL78_13242</name>
</gene>
<evidence type="ECO:0000313" key="7">
    <source>
        <dbReference type="Proteomes" id="UP000230750"/>
    </source>
</evidence>
<evidence type="ECO:0000256" key="5">
    <source>
        <dbReference type="ARBA" id="ARBA00022737"/>
    </source>
</evidence>
<sequence>MTSFYHQLPRFPEDDDFKDGKKKKQKRVAVTFNTEFPYPAPPIDFSFRNLSSFEGNVPDLDEEPRRHPTKIICRTNQGKYESTALKLCNNLFEKWKGFDSFIAKLLHHPEALYWLDLSFNFMYTIDSEILKFPQLKILYLHGNAIQTLSEVDKLSHLSQLQSLTLHGNALDEEKGYRLYVIKKVPNLRALDFSRVTKSEITSAQNFTVSLMLNGTRRGKQKRKTRSADL</sequence>
<dbReference type="EMBL" id="MRZV01000443">
    <property type="protein sequence ID" value="PIK49871.1"/>
    <property type="molecule type" value="Genomic_DNA"/>
</dbReference>
<dbReference type="OrthoDB" id="676979at2759"/>